<proteinExistence type="predicted"/>
<keyword evidence="2" id="KW-1185">Reference proteome</keyword>
<dbReference type="AlphaFoldDB" id="A0A9D4IPR0"/>
<dbReference type="PANTHER" id="PTHR46601">
    <property type="entry name" value="ULP_PROTEASE DOMAIN-CONTAINING PROTEIN"/>
    <property type="match status" value="1"/>
</dbReference>
<evidence type="ECO:0000313" key="1">
    <source>
        <dbReference type="EMBL" id="KAH3780562.1"/>
    </source>
</evidence>
<sequence>MFCISSDGTHNHFFVAKIQEKIKSHLDSIGYKTDTLIEFTDGFSVQYKCTTCMGRSSLVCGAMGYKVFQRNNFETSLTKEPQNATGGLLKGQPDLVVFKGKHHSKCSGCLLIRSGTRACTEERNIPEECSSTFPTLIDPKITYSRLLRTTDKFTS</sequence>
<reference evidence="1" key="2">
    <citation type="submission" date="2020-11" db="EMBL/GenBank/DDBJ databases">
        <authorList>
            <person name="McCartney M.A."/>
            <person name="Auch B."/>
            <person name="Kono T."/>
            <person name="Mallez S."/>
            <person name="Becker A."/>
            <person name="Gohl D.M."/>
            <person name="Silverstein K.A.T."/>
            <person name="Koren S."/>
            <person name="Bechman K.B."/>
            <person name="Herman A."/>
            <person name="Abrahante J.E."/>
            <person name="Garbe J."/>
        </authorList>
    </citation>
    <scope>NUCLEOTIDE SEQUENCE</scope>
    <source>
        <strain evidence="1">Duluth1</strain>
        <tissue evidence="1">Whole animal</tissue>
    </source>
</reference>
<name>A0A9D4IPR0_DREPO</name>
<protein>
    <submittedName>
        <fullName evidence="1">Uncharacterized protein</fullName>
    </submittedName>
</protein>
<reference evidence="1" key="1">
    <citation type="journal article" date="2019" name="bioRxiv">
        <title>The Genome of the Zebra Mussel, Dreissena polymorpha: A Resource for Invasive Species Research.</title>
        <authorList>
            <person name="McCartney M.A."/>
            <person name="Auch B."/>
            <person name="Kono T."/>
            <person name="Mallez S."/>
            <person name="Zhang Y."/>
            <person name="Obille A."/>
            <person name="Becker A."/>
            <person name="Abrahante J.E."/>
            <person name="Garbe J."/>
            <person name="Badalamenti J.P."/>
            <person name="Herman A."/>
            <person name="Mangelson H."/>
            <person name="Liachko I."/>
            <person name="Sullivan S."/>
            <person name="Sone E.D."/>
            <person name="Koren S."/>
            <person name="Silverstein K.A.T."/>
            <person name="Beckman K.B."/>
            <person name="Gohl D.M."/>
        </authorList>
    </citation>
    <scope>NUCLEOTIDE SEQUENCE</scope>
    <source>
        <strain evidence="1">Duluth1</strain>
        <tissue evidence="1">Whole animal</tissue>
    </source>
</reference>
<dbReference type="PANTHER" id="PTHR46601:SF1">
    <property type="entry name" value="ADF-H DOMAIN-CONTAINING PROTEIN"/>
    <property type="match status" value="1"/>
</dbReference>
<dbReference type="EMBL" id="JAIWYP010000008">
    <property type="protein sequence ID" value="KAH3780562.1"/>
    <property type="molecule type" value="Genomic_DNA"/>
</dbReference>
<evidence type="ECO:0000313" key="2">
    <source>
        <dbReference type="Proteomes" id="UP000828390"/>
    </source>
</evidence>
<comment type="caution">
    <text evidence="1">The sequence shown here is derived from an EMBL/GenBank/DDBJ whole genome shotgun (WGS) entry which is preliminary data.</text>
</comment>
<accession>A0A9D4IPR0</accession>
<organism evidence="1 2">
    <name type="scientific">Dreissena polymorpha</name>
    <name type="common">Zebra mussel</name>
    <name type="synonym">Mytilus polymorpha</name>
    <dbReference type="NCBI Taxonomy" id="45954"/>
    <lineage>
        <taxon>Eukaryota</taxon>
        <taxon>Metazoa</taxon>
        <taxon>Spiralia</taxon>
        <taxon>Lophotrochozoa</taxon>
        <taxon>Mollusca</taxon>
        <taxon>Bivalvia</taxon>
        <taxon>Autobranchia</taxon>
        <taxon>Heteroconchia</taxon>
        <taxon>Euheterodonta</taxon>
        <taxon>Imparidentia</taxon>
        <taxon>Neoheterodontei</taxon>
        <taxon>Myida</taxon>
        <taxon>Dreissenoidea</taxon>
        <taxon>Dreissenidae</taxon>
        <taxon>Dreissena</taxon>
    </lineage>
</organism>
<gene>
    <name evidence="1" type="ORF">DPMN_158379</name>
</gene>
<dbReference type="Proteomes" id="UP000828390">
    <property type="component" value="Unassembled WGS sequence"/>
</dbReference>